<evidence type="ECO:0000256" key="6">
    <source>
        <dbReference type="ARBA" id="ARBA00022475"/>
    </source>
</evidence>
<feature type="domain" description="ABC3 transporter permease C-terminal" evidence="14">
    <location>
        <begin position="176"/>
        <end position="294"/>
    </location>
</feature>
<protein>
    <recommendedName>
        <fullName evidence="5 12">Cell division protein FtsX</fullName>
    </recommendedName>
</protein>
<dbReference type="eggNOG" id="COG2177">
    <property type="taxonomic scope" value="Bacteria"/>
</dbReference>
<evidence type="ECO:0000256" key="3">
    <source>
        <dbReference type="ARBA" id="ARBA00007379"/>
    </source>
</evidence>
<dbReference type="EMBL" id="ATBY01000017">
    <property type="protein sequence ID" value="EPD67571.1"/>
    <property type="molecule type" value="Genomic_DNA"/>
</dbReference>
<accession>S2YT73</accession>
<dbReference type="AlphaFoldDB" id="S2YT73"/>
<comment type="similarity">
    <text evidence="3 12">Belongs to the ABC-4 integral membrane protein family. FtsX subfamily.</text>
</comment>
<dbReference type="PANTHER" id="PTHR47755">
    <property type="entry name" value="CELL DIVISION PROTEIN FTSX"/>
    <property type="match status" value="1"/>
</dbReference>
<comment type="subcellular location">
    <subcellularLocation>
        <location evidence="2">Cell membrane</location>
        <topology evidence="2">Multi-pass membrane protein</topology>
    </subcellularLocation>
</comment>
<reference evidence="16 17" key="1">
    <citation type="submission" date="2013-05" db="EMBL/GenBank/DDBJ databases">
        <title>The Genome Sequence of Corynebacterium pyruviciproducens 1773O (ATCC BAA-1742).</title>
        <authorList>
            <consortium name="The Broad Institute Genomics Platform"/>
            <person name="Earl A."/>
            <person name="Ward D."/>
            <person name="Feldgarden M."/>
            <person name="Gevers D."/>
            <person name="Tong J."/>
            <person name="Walker B."/>
            <person name="Young S."/>
            <person name="Zeng Q."/>
            <person name="Gargeya S."/>
            <person name="Fitzgerald M."/>
            <person name="Haas B."/>
            <person name="Abouelleil A."/>
            <person name="Allen A.W."/>
            <person name="Alvarado L."/>
            <person name="Arachchi H.M."/>
            <person name="Berlin A.M."/>
            <person name="Chapman S.B."/>
            <person name="Gainer-Dewar J."/>
            <person name="Goldberg J."/>
            <person name="Griggs A."/>
            <person name="Gujja S."/>
            <person name="Hansen M."/>
            <person name="Howarth C."/>
            <person name="Imamovic A."/>
            <person name="Ireland A."/>
            <person name="Larimer J."/>
            <person name="McCowan C."/>
            <person name="Murphy C."/>
            <person name="Pearson M."/>
            <person name="Poon T.W."/>
            <person name="Priest M."/>
            <person name="Roberts A."/>
            <person name="Saif S."/>
            <person name="Shea T."/>
            <person name="Sisk P."/>
            <person name="Sykes S."/>
            <person name="Wortman J."/>
            <person name="Nusbaum C."/>
            <person name="Birren B."/>
        </authorList>
    </citation>
    <scope>NUCLEOTIDE SEQUENCE [LARGE SCALE GENOMIC DNA]</scope>
    <source>
        <strain evidence="16 17">ATCC BAA-1742</strain>
    </source>
</reference>
<evidence type="ECO:0000256" key="12">
    <source>
        <dbReference type="PIRNR" id="PIRNR003097"/>
    </source>
</evidence>
<dbReference type="InterPro" id="IPR047929">
    <property type="entry name" value="FtsX_actino"/>
</dbReference>
<dbReference type="InterPro" id="IPR004513">
    <property type="entry name" value="FtsX"/>
</dbReference>
<sequence>MGYVFKEGFKGLGRNVTMTLALVITTAISLALLATGFLVTNMTSATKDIYLDRVEVMVQLDENISAGDKDCSTPECREVLTTLEKQDGVESVTFRSRAQSYERFKELFQDTDPILVQETSPDALPAAVHVRLTDPLNTTPLDAVRNMKQVSDVLDQAQDLEAATKNLDAVRNATFVVAAVQALAALFLIGNMVQIAAFHRREEVSIMRMVGASRWYTQAPFVLEAVLSTFIGALVAAAGLFLGKQLVVDPALQPLYDSRLVAPITSGDLWTVWPIVTLLGLIASGVTAYVALRLYVRR</sequence>
<organism evidence="16 17">
    <name type="scientific">Corynebacterium pyruviciproducens ATCC BAA-1742</name>
    <dbReference type="NCBI Taxonomy" id="1125779"/>
    <lineage>
        <taxon>Bacteria</taxon>
        <taxon>Bacillati</taxon>
        <taxon>Actinomycetota</taxon>
        <taxon>Actinomycetes</taxon>
        <taxon>Mycobacteriales</taxon>
        <taxon>Corynebacteriaceae</taxon>
        <taxon>Corynebacterium</taxon>
    </lineage>
</organism>
<evidence type="ECO:0000256" key="10">
    <source>
        <dbReference type="ARBA" id="ARBA00023136"/>
    </source>
</evidence>
<name>S2YT73_9CORY</name>
<gene>
    <name evidence="16" type="ORF">HMPREF1219_01983</name>
</gene>
<comment type="caution">
    <text evidence="16">The sequence shown here is derived from an EMBL/GenBank/DDBJ whole genome shotgun (WGS) entry which is preliminary data.</text>
</comment>
<keyword evidence="11 12" id="KW-0131">Cell cycle</keyword>
<keyword evidence="9 13" id="KW-1133">Transmembrane helix</keyword>
<dbReference type="Gene3D" id="3.30.70.3040">
    <property type="match status" value="1"/>
</dbReference>
<evidence type="ECO:0000256" key="1">
    <source>
        <dbReference type="ARBA" id="ARBA00003552"/>
    </source>
</evidence>
<comment type="subunit">
    <text evidence="4">Forms a membrane-associated complex with FtsE.</text>
</comment>
<dbReference type="STRING" id="1125779.HMPREF1219_01983"/>
<feature type="transmembrane region" description="Helical" evidence="13">
    <location>
        <begin position="219"/>
        <end position="242"/>
    </location>
</feature>
<dbReference type="GO" id="GO:0051301">
    <property type="term" value="P:cell division"/>
    <property type="evidence" value="ECO:0007669"/>
    <property type="project" value="UniProtKB-KW"/>
</dbReference>
<evidence type="ECO:0000256" key="4">
    <source>
        <dbReference type="ARBA" id="ARBA00011160"/>
    </source>
</evidence>
<dbReference type="PATRIC" id="fig|1125779.3.peg.1928"/>
<evidence type="ECO:0000256" key="7">
    <source>
        <dbReference type="ARBA" id="ARBA00022618"/>
    </source>
</evidence>
<dbReference type="InterPro" id="IPR040690">
    <property type="entry name" value="FtsX_ECD"/>
</dbReference>
<dbReference type="Pfam" id="PF18075">
    <property type="entry name" value="FtsX_ECD"/>
    <property type="match status" value="1"/>
</dbReference>
<keyword evidence="8 13" id="KW-0812">Transmembrane</keyword>
<dbReference type="Pfam" id="PF02687">
    <property type="entry name" value="FtsX"/>
    <property type="match status" value="1"/>
</dbReference>
<evidence type="ECO:0000313" key="16">
    <source>
        <dbReference type="EMBL" id="EPD67571.1"/>
    </source>
</evidence>
<dbReference type="GO" id="GO:0005886">
    <property type="term" value="C:plasma membrane"/>
    <property type="evidence" value="ECO:0007669"/>
    <property type="project" value="UniProtKB-SubCell"/>
</dbReference>
<keyword evidence="6 12" id="KW-1003">Cell membrane</keyword>
<dbReference type="NCBIfam" id="NF038346">
    <property type="entry name" value="FtsX_actino"/>
    <property type="match status" value="1"/>
</dbReference>
<evidence type="ECO:0000259" key="14">
    <source>
        <dbReference type="Pfam" id="PF02687"/>
    </source>
</evidence>
<dbReference type="HOGENOM" id="CLU_073546_1_0_11"/>
<dbReference type="Proteomes" id="UP000014408">
    <property type="component" value="Unassembled WGS sequence"/>
</dbReference>
<dbReference type="InterPro" id="IPR003838">
    <property type="entry name" value="ABC3_permease_C"/>
</dbReference>
<evidence type="ECO:0000256" key="11">
    <source>
        <dbReference type="ARBA" id="ARBA00023306"/>
    </source>
</evidence>
<feature type="transmembrane region" description="Helical" evidence="13">
    <location>
        <begin position="20"/>
        <end position="39"/>
    </location>
</feature>
<dbReference type="PIRSF" id="PIRSF003097">
    <property type="entry name" value="FtsX"/>
    <property type="match status" value="1"/>
</dbReference>
<evidence type="ECO:0000256" key="13">
    <source>
        <dbReference type="SAM" id="Phobius"/>
    </source>
</evidence>
<feature type="domain" description="FtsX extracellular" evidence="15">
    <location>
        <begin position="54"/>
        <end position="153"/>
    </location>
</feature>
<proteinExistence type="inferred from homology"/>
<dbReference type="RefSeq" id="WP_016458720.1">
    <property type="nucleotide sequence ID" value="NZ_KE150448.1"/>
</dbReference>
<feature type="transmembrane region" description="Helical" evidence="13">
    <location>
        <begin position="175"/>
        <end position="198"/>
    </location>
</feature>
<keyword evidence="10 12" id="KW-0472">Membrane</keyword>
<keyword evidence="7 12" id="KW-0132">Cell division</keyword>
<evidence type="ECO:0000256" key="9">
    <source>
        <dbReference type="ARBA" id="ARBA00022989"/>
    </source>
</evidence>
<feature type="transmembrane region" description="Helical" evidence="13">
    <location>
        <begin position="270"/>
        <end position="292"/>
    </location>
</feature>
<evidence type="ECO:0000313" key="17">
    <source>
        <dbReference type="Proteomes" id="UP000014408"/>
    </source>
</evidence>
<evidence type="ECO:0000259" key="15">
    <source>
        <dbReference type="Pfam" id="PF18075"/>
    </source>
</evidence>
<comment type="function">
    <text evidence="1">Part of the ABC transporter FtsEX involved in cellular division.</text>
</comment>
<evidence type="ECO:0000256" key="5">
    <source>
        <dbReference type="ARBA" id="ARBA00021907"/>
    </source>
</evidence>
<evidence type="ECO:0000256" key="8">
    <source>
        <dbReference type="ARBA" id="ARBA00022692"/>
    </source>
</evidence>
<dbReference type="PANTHER" id="PTHR47755:SF1">
    <property type="entry name" value="CELL DIVISION PROTEIN FTSX"/>
    <property type="match status" value="1"/>
</dbReference>
<evidence type="ECO:0000256" key="2">
    <source>
        <dbReference type="ARBA" id="ARBA00004651"/>
    </source>
</evidence>
<keyword evidence="17" id="KW-1185">Reference proteome</keyword>